<dbReference type="SUPFAM" id="SSF50985">
    <property type="entry name" value="RCC1/BLIP-II"/>
    <property type="match status" value="2"/>
</dbReference>
<evidence type="ECO:0000256" key="3">
    <source>
        <dbReference type="PROSITE-ProRule" id="PRU00235"/>
    </source>
</evidence>
<accession>K3XAU5</accession>
<reference evidence="4" key="3">
    <citation type="submission" date="2015-02" db="UniProtKB">
        <authorList>
            <consortium name="EnsemblProtists"/>
        </authorList>
    </citation>
    <scope>IDENTIFICATION</scope>
    <source>
        <strain evidence="4">DAOM BR144</strain>
    </source>
</reference>
<dbReference type="InParanoid" id="K3XAU5"/>
<dbReference type="InterPro" id="IPR036770">
    <property type="entry name" value="Ankyrin_rpt-contain_sf"/>
</dbReference>
<dbReference type="PROSITE" id="PS00626">
    <property type="entry name" value="RCC1_2"/>
    <property type="match status" value="2"/>
</dbReference>
<feature type="repeat" description="RCC1" evidence="3">
    <location>
        <begin position="201"/>
        <end position="252"/>
    </location>
</feature>
<dbReference type="PROSITE" id="PS50297">
    <property type="entry name" value="ANK_REP_REGION"/>
    <property type="match status" value="1"/>
</dbReference>
<dbReference type="eggNOG" id="KOG1426">
    <property type="taxonomic scope" value="Eukaryota"/>
</dbReference>
<evidence type="ECO:0000313" key="5">
    <source>
        <dbReference type="Proteomes" id="UP000019132"/>
    </source>
</evidence>
<reference evidence="5" key="1">
    <citation type="journal article" date="2010" name="Genome Biol.">
        <title>Genome sequence of the necrotrophic plant pathogen Pythium ultimum reveals original pathogenicity mechanisms and effector repertoire.</title>
        <authorList>
            <person name="Levesque C.A."/>
            <person name="Brouwer H."/>
            <person name="Cano L."/>
            <person name="Hamilton J.P."/>
            <person name="Holt C."/>
            <person name="Huitema E."/>
            <person name="Raffaele S."/>
            <person name="Robideau G.P."/>
            <person name="Thines M."/>
            <person name="Win J."/>
            <person name="Zerillo M.M."/>
            <person name="Beakes G.W."/>
            <person name="Boore J.L."/>
            <person name="Busam D."/>
            <person name="Dumas B."/>
            <person name="Ferriera S."/>
            <person name="Fuerstenberg S.I."/>
            <person name="Gachon C.M."/>
            <person name="Gaulin E."/>
            <person name="Govers F."/>
            <person name="Grenville-Briggs L."/>
            <person name="Horner N."/>
            <person name="Hostetler J."/>
            <person name="Jiang R.H."/>
            <person name="Johnson J."/>
            <person name="Krajaejun T."/>
            <person name="Lin H."/>
            <person name="Meijer H.J."/>
            <person name="Moore B."/>
            <person name="Morris P."/>
            <person name="Phuntmart V."/>
            <person name="Puiu D."/>
            <person name="Shetty J."/>
            <person name="Stajich J.E."/>
            <person name="Tripathy S."/>
            <person name="Wawra S."/>
            <person name="van West P."/>
            <person name="Whitty B.R."/>
            <person name="Coutinho P.M."/>
            <person name="Henrissat B."/>
            <person name="Martin F."/>
            <person name="Thomas P.D."/>
            <person name="Tyler B.M."/>
            <person name="De Vries R.P."/>
            <person name="Kamoun S."/>
            <person name="Yandell M."/>
            <person name="Tisserat N."/>
            <person name="Buell C.R."/>
        </authorList>
    </citation>
    <scope>NUCLEOTIDE SEQUENCE</scope>
    <source>
        <strain evidence="5">DAOM:BR144</strain>
    </source>
</reference>
<dbReference type="InterPro" id="IPR002110">
    <property type="entry name" value="Ankyrin_rpt"/>
</dbReference>
<dbReference type="InterPro" id="IPR009091">
    <property type="entry name" value="RCC1/BLIP-II"/>
</dbReference>
<sequence>MATLWDAALINDVSGVKNLLEDAMVPVDDANDLGETALHLAATKGHDDVVRVLLQHNANLVAKDWESGWTPLHRSMYNDHLSTSLLLLRHARFHFGKKFMSTYLHQVCDFANQSAIELLSSRLADIFQQTMMLAHYEQGEGGAMTRGGAVYTFGKADFQLGYHLPNADVQTSPRRVDFPTASAIVQISAGKYHTIALNALGECFVWGFGKGGRLGTGTEFDHVEPMKLMSLDQIPILKVAAGENHTLALSRSGQIFSWGSNSFGQLGHNLKTCTLQSRLTPKRIDAFRGSWMTDIAVSGCHSAAIRGDDGAVFTWGSNKKGQLGRKEGFGTDQPYPTPKLVDALLPHHPVSAIYEDYESVRAVQVALSDVHTSVILQCTRNGQRHGQVWQFGYGSNYPSRINFKEKAHRTSSVLMSDVWTPTWKVRGVDIVQISCAQNHSIALAKCGSVYTWGHNGQALSHHKKSGQQSFVLPGAPQSVSRLANYGRVTSICASQDHCAVVTEDGNLITWGCGAQNVLGHGQGNTWQPNPKRVAGVKKALAVTTGHQHTAVLVASYNPAPLTVDEDALSGKSSVPTLLHLVQRQISKYVDLTNCVTLWKYGAHFSAAKLDNFASEFMRLNWDAVLEMMGKERMDLLFELFLPPMESMKALELKATAPPQATGEQAGATVAIHPC</sequence>
<dbReference type="VEuPathDB" id="FungiDB:PYU1_G014314"/>
<dbReference type="Pfam" id="PF12796">
    <property type="entry name" value="Ank_2"/>
    <property type="match status" value="1"/>
</dbReference>
<feature type="repeat" description="RCC1" evidence="3">
    <location>
        <begin position="447"/>
        <end position="504"/>
    </location>
</feature>
<dbReference type="InterPro" id="IPR000408">
    <property type="entry name" value="Reg_chr_condens"/>
</dbReference>
<evidence type="ECO:0000256" key="2">
    <source>
        <dbReference type="PROSITE-ProRule" id="PRU00023"/>
    </source>
</evidence>
<dbReference type="EMBL" id="GL376566">
    <property type="status" value="NOT_ANNOTATED_CDS"/>
    <property type="molecule type" value="Genomic_DNA"/>
</dbReference>
<reference evidence="5" key="2">
    <citation type="submission" date="2010-04" db="EMBL/GenBank/DDBJ databases">
        <authorList>
            <person name="Buell R."/>
            <person name="Hamilton J."/>
            <person name="Hostetler J."/>
        </authorList>
    </citation>
    <scope>NUCLEOTIDE SEQUENCE [LARGE SCALE GENOMIC DNA]</scope>
    <source>
        <strain evidence="5">DAOM:BR144</strain>
    </source>
</reference>
<dbReference type="Pfam" id="PF00415">
    <property type="entry name" value="RCC1"/>
    <property type="match status" value="5"/>
</dbReference>
<dbReference type="Gene3D" id="1.25.40.20">
    <property type="entry name" value="Ankyrin repeat-containing domain"/>
    <property type="match status" value="1"/>
</dbReference>
<keyword evidence="2" id="KW-0040">ANK repeat</keyword>
<dbReference type="Proteomes" id="UP000019132">
    <property type="component" value="Unassembled WGS sequence"/>
</dbReference>
<dbReference type="PROSITE" id="PS50012">
    <property type="entry name" value="RCC1_3"/>
    <property type="match status" value="7"/>
</dbReference>
<dbReference type="PRINTS" id="PR00633">
    <property type="entry name" value="RCCNDNSATION"/>
</dbReference>
<evidence type="ECO:0000313" key="4">
    <source>
        <dbReference type="EnsemblProtists" id="PYU1_T014344"/>
    </source>
</evidence>
<dbReference type="EnsemblProtists" id="PYU1_T014344">
    <property type="protein sequence ID" value="PYU1_T014344"/>
    <property type="gene ID" value="PYU1_G014314"/>
</dbReference>
<feature type="repeat" description="RCC1" evidence="3">
    <location>
        <begin position="148"/>
        <end position="200"/>
    </location>
</feature>
<keyword evidence="5" id="KW-1185">Reference proteome</keyword>
<dbReference type="PANTHER" id="PTHR22872:SF2">
    <property type="entry name" value="INHIBITOR OF BRUTON TYROSINE KINASE"/>
    <property type="match status" value="1"/>
</dbReference>
<dbReference type="Gene3D" id="2.130.10.30">
    <property type="entry name" value="Regulator of chromosome condensation 1/beta-lactamase-inhibitor protein II"/>
    <property type="match status" value="3"/>
</dbReference>
<organism evidence="4 5">
    <name type="scientific">Globisporangium ultimum (strain ATCC 200006 / CBS 805.95 / DAOM BR144)</name>
    <name type="common">Pythium ultimum</name>
    <dbReference type="NCBI Taxonomy" id="431595"/>
    <lineage>
        <taxon>Eukaryota</taxon>
        <taxon>Sar</taxon>
        <taxon>Stramenopiles</taxon>
        <taxon>Oomycota</taxon>
        <taxon>Peronosporomycetes</taxon>
        <taxon>Pythiales</taxon>
        <taxon>Pythiaceae</taxon>
        <taxon>Globisporangium</taxon>
    </lineage>
</organism>
<name>K3XAU5_GLOUD</name>
<dbReference type="SMART" id="SM00248">
    <property type="entry name" value="ANK"/>
    <property type="match status" value="3"/>
</dbReference>
<dbReference type="OMA" id="INCALVW"/>
<proteinExistence type="predicted"/>
<feature type="repeat" description="RCC1" evidence="3">
    <location>
        <begin position="386"/>
        <end position="446"/>
    </location>
</feature>
<dbReference type="AlphaFoldDB" id="K3XAU5"/>
<dbReference type="PROSITE" id="PS50088">
    <property type="entry name" value="ANK_REPEAT"/>
    <property type="match status" value="1"/>
</dbReference>
<feature type="repeat" description="RCC1" evidence="3">
    <location>
        <begin position="310"/>
        <end position="378"/>
    </location>
</feature>
<dbReference type="PANTHER" id="PTHR22872">
    <property type="entry name" value="BTK-BINDING PROTEIN-RELATED"/>
    <property type="match status" value="1"/>
</dbReference>
<dbReference type="InterPro" id="IPR051625">
    <property type="entry name" value="Signaling_Regulatory_Domain"/>
</dbReference>
<dbReference type="SUPFAM" id="SSF48403">
    <property type="entry name" value="Ankyrin repeat"/>
    <property type="match status" value="1"/>
</dbReference>
<keyword evidence="1" id="KW-0677">Repeat</keyword>
<dbReference type="HOGENOM" id="CLU_408001_0_0_1"/>
<feature type="repeat" description="ANK" evidence="2">
    <location>
        <begin position="33"/>
        <end position="65"/>
    </location>
</feature>
<protein>
    <submittedName>
        <fullName evidence="4">Uncharacterized protein</fullName>
    </submittedName>
</protein>
<evidence type="ECO:0000256" key="1">
    <source>
        <dbReference type="ARBA" id="ARBA00022737"/>
    </source>
</evidence>
<dbReference type="STRING" id="431595.K3XAU5"/>
<feature type="repeat" description="RCC1" evidence="3">
    <location>
        <begin position="505"/>
        <end position="555"/>
    </location>
</feature>
<feature type="repeat" description="RCC1" evidence="3">
    <location>
        <begin position="253"/>
        <end position="308"/>
    </location>
</feature>